<reference evidence="1 2" key="1">
    <citation type="submission" date="2019-07" db="EMBL/GenBank/DDBJ databases">
        <title>Draft genome for Aliikangiella sp. M105.</title>
        <authorList>
            <person name="Wang G."/>
        </authorList>
    </citation>
    <scope>NUCLEOTIDE SEQUENCE [LARGE SCALE GENOMIC DNA]</scope>
    <source>
        <strain evidence="1 2">M105</strain>
    </source>
</reference>
<sequence length="1210" mass="140165">MSSYVPIQENLNNLWERLFKCNSAEEKINLIAQDIGENWLTKQTTNGKKRITGASEIVCLESLNPGDSTRIALIFELLFEQEKLKTSSLNQTKRLKIKSTVRENIVKRARQIGSQKVTAKKLEEAASWRRKKKQQIKLTPALIESIGEEVNEKIRSRNKLPPIAPLEFFTRRFDSENAISEFVEWIAGTPSQQKRYEDSQIHLVLDQGPIYDERIQKLEQIASALRDNIRLINIHCEDQFMGLSAVMRNLRTLIHNVDERIKLAPICYLNLSKTPGYHEPVDVPLILSQIQAFYQIKNSKNILPPCTDAEIETAIREIRAAMLGHPSILIFDGLRCKEDHLPELQTAIRDDDFHWVLDRLTEPLLHRSIDETQWDTFNQCTIIVTSDLQIKDHKGAKKTSLHNSFCSIPWPKPSAPALWHKIIPELGLNNEKWVNDAFLEVKRMAMLGSENLAWILDTCVSVVEGEKTKLDELLHDLKVTSTKQKDCPELLQELKLIALGFIWNNLADKPIWKVFLIFLAISPSGVRASTFDRTLAEWKRILDCGSFQFNLNDFRLYESDTDISIEKQLREFEQIFNKLVTRKQRDYVPGYDGDIIEYSLEESRQGLVSLSGNHDTDFNSDSFDLILFEFKAYLVELISREYSYNVCRLAHRVLAEEAMRQQTIAFKRSSTETLSSLRGYRRQLEVLYHGYLSLPVLKEEEDEYPIDANPDLLSVIPSEALAAWYYLTKFCYIYVLERSNFSLCRKFGADEIKLELVKLAYSPGQFRESSNASVFNDGKVYFREAKKTPALYKRLRISWLQAALSVGRGLDEYYAFQDEFKINAFANSDLSGGDALLLSEKSHKYFKFAIDVMNAEPDHKIVKDEYHAYYGRIRKLLEQRLRNTIGIKDGSSQTELEAYIYSQSQLLEFIFNRHNFESFLDVRQLASRYSQKVCSPSPTQIANQVFELIGYKKSRNVVDLLNRIAETISNEALLIYREEREKGGSEEKTRKLRYDYARSLILSFSFLRQAEALRLKLFSNSAYGDANAISGSSARLMIRIALSLESQSRTQHNVNAVGYFGRRARRMSDIVCRYLFDFPRERASMLIVESSMIRTLEANGNGNNLESLLNCLHLLSNAEEIVESLDYSTRLRLEFKHERFQVLLALAYHYRHLKNEEQSKFYFELAKYDECELSNLASNQPNNLLFWKLCERNFESRIEFENSLKHLEKR</sequence>
<gene>
    <name evidence="1" type="ORF">FLL46_07365</name>
</gene>
<dbReference type="RefSeq" id="WP_142892844.1">
    <property type="nucleotide sequence ID" value="NZ_ML660162.1"/>
</dbReference>
<accession>A0A545UFT0</accession>
<dbReference type="Proteomes" id="UP000315439">
    <property type="component" value="Unassembled WGS sequence"/>
</dbReference>
<keyword evidence="2" id="KW-1185">Reference proteome</keyword>
<proteinExistence type="predicted"/>
<dbReference type="AlphaFoldDB" id="A0A545UFT0"/>
<comment type="caution">
    <text evidence="1">The sequence shown here is derived from an EMBL/GenBank/DDBJ whole genome shotgun (WGS) entry which is preliminary data.</text>
</comment>
<protein>
    <submittedName>
        <fullName evidence="1">Uncharacterized protein</fullName>
    </submittedName>
</protein>
<name>A0A545UFT0_9GAMM</name>
<evidence type="ECO:0000313" key="1">
    <source>
        <dbReference type="EMBL" id="TQV88336.1"/>
    </source>
</evidence>
<dbReference type="EMBL" id="VIKS01000004">
    <property type="protein sequence ID" value="TQV88336.1"/>
    <property type="molecule type" value="Genomic_DNA"/>
</dbReference>
<organism evidence="1 2">
    <name type="scientific">Aliikangiella coralliicola</name>
    <dbReference type="NCBI Taxonomy" id="2592383"/>
    <lineage>
        <taxon>Bacteria</taxon>
        <taxon>Pseudomonadati</taxon>
        <taxon>Pseudomonadota</taxon>
        <taxon>Gammaproteobacteria</taxon>
        <taxon>Oceanospirillales</taxon>
        <taxon>Pleioneaceae</taxon>
        <taxon>Aliikangiella</taxon>
    </lineage>
</organism>
<evidence type="ECO:0000313" key="2">
    <source>
        <dbReference type="Proteomes" id="UP000315439"/>
    </source>
</evidence>